<sequence length="57" mass="6835">MKCYNYASRRSRRSEMSSTTGSCRPSWSCSRRQVSRACCWRKSWLHSPTSWSKRMPR</sequence>
<organism evidence="2">
    <name type="scientific">Timema californicum</name>
    <name type="common">California timema</name>
    <name type="synonym">Walking stick</name>
    <dbReference type="NCBI Taxonomy" id="61474"/>
    <lineage>
        <taxon>Eukaryota</taxon>
        <taxon>Metazoa</taxon>
        <taxon>Ecdysozoa</taxon>
        <taxon>Arthropoda</taxon>
        <taxon>Hexapoda</taxon>
        <taxon>Insecta</taxon>
        <taxon>Pterygota</taxon>
        <taxon>Neoptera</taxon>
        <taxon>Polyneoptera</taxon>
        <taxon>Phasmatodea</taxon>
        <taxon>Timematodea</taxon>
        <taxon>Timematoidea</taxon>
        <taxon>Timematidae</taxon>
        <taxon>Timema</taxon>
    </lineage>
</organism>
<reference evidence="2" key="1">
    <citation type="submission" date="2020-11" db="EMBL/GenBank/DDBJ databases">
        <authorList>
            <person name="Tran Van P."/>
        </authorList>
    </citation>
    <scope>NUCLEOTIDE SEQUENCE</scope>
</reference>
<feature type="region of interest" description="Disordered" evidence="1">
    <location>
        <begin position="1"/>
        <end position="26"/>
    </location>
</feature>
<gene>
    <name evidence="2" type="ORF">TCMB3V08_LOCUS12780</name>
</gene>
<evidence type="ECO:0000256" key="1">
    <source>
        <dbReference type="SAM" id="MobiDB-lite"/>
    </source>
</evidence>
<dbReference type="EMBL" id="OE198027">
    <property type="protein sequence ID" value="CAD7580247.1"/>
    <property type="molecule type" value="Genomic_DNA"/>
</dbReference>
<evidence type="ECO:0000313" key="2">
    <source>
        <dbReference type="EMBL" id="CAD7580247.1"/>
    </source>
</evidence>
<name>A0A7R9PEG8_TIMCA</name>
<protein>
    <submittedName>
        <fullName evidence="2">(California timema) hypothetical protein</fullName>
    </submittedName>
</protein>
<accession>A0A7R9PEG8</accession>
<proteinExistence type="predicted"/>
<dbReference type="AlphaFoldDB" id="A0A7R9PEG8"/>